<evidence type="ECO:0000256" key="11">
    <source>
        <dbReference type="ARBA" id="ARBA00045497"/>
    </source>
</evidence>
<dbReference type="Gene3D" id="1.20.58.340">
    <property type="entry name" value="Magnesium transport protein CorA, transmembrane region"/>
    <property type="match status" value="2"/>
</dbReference>
<keyword evidence="5 12" id="KW-0812">Transmembrane</keyword>
<evidence type="ECO:0000256" key="10">
    <source>
        <dbReference type="ARBA" id="ARBA00034269"/>
    </source>
</evidence>
<dbReference type="GO" id="GO:0015095">
    <property type="term" value="F:magnesium ion transmembrane transporter activity"/>
    <property type="evidence" value="ECO:0007669"/>
    <property type="project" value="TreeGrafter"/>
</dbReference>
<dbReference type="GO" id="GO:0000287">
    <property type="term" value="F:magnesium ion binding"/>
    <property type="evidence" value="ECO:0007669"/>
    <property type="project" value="TreeGrafter"/>
</dbReference>
<comment type="subcellular location">
    <subcellularLocation>
        <location evidence="1">Cell membrane</location>
        <topology evidence="1">Multi-pass membrane protein</topology>
    </subcellularLocation>
</comment>
<evidence type="ECO:0000256" key="1">
    <source>
        <dbReference type="ARBA" id="ARBA00004651"/>
    </source>
</evidence>
<reference evidence="13 14" key="1">
    <citation type="journal article" date="2014" name="Int. J. Syst. Evol. Microbiol.">
        <title>Phylogenomics and the dynamic genome evolution of the genus Streptococcus.</title>
        <authorList>
            <consortium name="The Broad Institute Genome Sequencing Platform"/>
            <person name="Richards V.P."/>
            <person name="Palmer S.R."/>
            <person name="Pavinski Bitar P.D."/>
            <person name="Qin X."/>
            <person name="Weinstock G.M."/>
            <person name="Highlander S.K."/>
            <person name="Town C.D."/>
            <person name="Burne R.A."/>
            <person name="Stanhope M.J."/>
        </authorList>
    </citation>
    <scope>NUCLEOTIDE SEQUENCE [LARGE SCALE GENOMIC DNA]</scope>
    <source>
        <strain evidence="13 14">707-05</strain>
    </source>
</reference>
<keyword evidence="3" id="KW-0813">Transport</keyword>
<keyword evidence="14" id="KW-1185">Reference proteome</keyword>
<comment type="catalytic activity">
    <reaction evidence="10">
        <text>Mg(2+)(in) = Mg(2+)(out)</text>
        <dbReference type="Rhea" id="RHEA:29827"/>
        <dbReference type="ChEBI" id="CHEBI:18420"/>
    </reaction>
</comment>
<evidence type="ECO:0000256" key="9">
    <source>
        <dbReference type="ARBA" id="ARBA00023136"/>
    </source>
</evidence>
<comment type="caution">
    <text evidence="13">The sequence shown here is derived from an EMBL/GenBank/DDBJ whole genome shotgun (WGS) entry which is preliminary data.</text>
</comment>
<evidence type="ECO:0000313" key="13">
    <source>
        <dbReference type="EMBL" id="EHI68691.1"/>
    </source>
</evidence>
<proteinExistence type="inferred from homology"/>
<comment type="function">
    <text evidence="11">Mediates influx of magnesium ions. Alternates between open and closed states. Activated by low cytoplasmic Mg(2+) levels. Inactive when cytoplasmic Mg(2+) levels are high.</text>
</comment>
<evidence type="ECO:0000256" key="6">
    <source>
        <dbReference type="ARBA" id="ARBA00022842"/>
    </source>
</evidence>
<comment type="similarity">
    <text evidence="2">Belongs to the CorA metal ion transporter (MIT) (TC 1.A.35) family.</text>
</comment>
<keyword evidence="9 12" id="KW-0472">Membrane</keyword>
<feature type="transmembrane region" description="Helical" evidence="12">
    <location>
        <begin position="77"/>
        <end position="100"/>
    </location>
</feature>
<dbReference type="Pfam" id="PF01544">
    <property type="entry name" value="CorA"/>
    <property type="match status" value="1"/>
</dbReference>
<keyword evidence="7 12" id="KW-1133">Transmembrane helix</keyword>
<evidence type="ECO:0000256" key="3">
    <source>
        <dbReference type="ARBA" id="ARBA00022448"/>
    </source>
</evidence>
<evidence type="ECO:0000256" key="4">
    <source>
        <dbReference type="ARBA" id="ARBA00022475"/>
    </source>
</evidence>
<dbReference type="SUPFAM" id="SSF144083">
    <property type="entry name" value="Magnesium transport protein CorA, transmembrane region"/>
    <property type="match status" value="1"/>
</dbReference>
<protein>
    <submittedName>
        <fullName evidence="13">CorA-like domain protein</fullName>
    </submittedName>
</protein>
<dbReference type="GO" id="GO:0005886">
    <property type="term" value="C:plasma membrane"/>
    <property type="evidence" value="ECO:0007669"/>
    <property type="project" value="UniProtKB-SubCell"/>
</dbReference>
<evidence type="ECO:0000256" key="5">
    <source>
        <dbReference type="ARBA" id="ARBA00022692"/>
    </source>
</evidence>
<evidence type="ECO:0000256" key="2">
    <source>
        <dbReference type="ARBA" id="ARBA00009765"/>
    </source>
</evidence>
<dbReference type="EMBL" id="AEUX02000008">
    <property type="protein sequence ID" value="EHI68691.1"/>
    <property type="molecule type" value="Genomic_DNA"/>
</dbReference>
<dbReference type="eggNOG" id="COG0598">
    <property type="taxonomic scope" value="Bacteria"/>
</dbReference>
<keyword evidence="8" id="KW-0406">Ion transport</keyword>
<gene>
    <name evidence="13" type="ORF">STRIC_0547</name>
</gene>
<dbReference type="PANTHER" id="PTHR46494:SF1">
    <property type="entry name" value="CORA FAMILY METAL ION TRANSPORTER (EUROFUNG)"/>
    <property type="match status" value="1"/>
</dbReference>
<name>G5K660_9STRE</name>
<dbReference type="InterPro" id="IPR002523">
    <property type="entry name" value="MgTranspt_CorA/ZnTranspt_ZntB"/>
</dbReference>
<evidence type="ECO:0000256" key="12">
    <source>
        <dbReference type="SAM" id="Phobius"/>
    </source>
</evidence>
<dbReference type="FunFam" id="1.20.58.340:FF:000004">
    <property type="entry name" value="Magnesium transport protein CorA"/>
    <property type="match status" value="1"/>
</dbReference>
<keyword evidence="4" id="KW-1003">Cell membrane</keyword>
<dbReference type="Proteomes" id="UP000003330">
    <property type="component" value="Unassembled WGS sequence"/>
</dbReference>
<feature type="transmembrane region" description="Helical" evidence="12">
    <location>
        <begin position="112"/>
        <end position="132"/>
    </location>
</feature>
<organism evidence="13 14">
    <name type="scientific">Streptococcus ictaluri 707-05</name>
    <dbReference type="NCBI Taxonomy" id="764299"/>
    <lineage>
        <taxon>Bacteria</taxon>
        <taxon>Bacillati</taxon>
        <taxon>Bacillota</taxon>
        <taxon>Bacilli</taxon>
        <taxon>Lactobacillales</taxon>
        <taxon>Streptococcaceae</taxon>
        <taxon>Streptococcus</taxon>
    </lineage>
</organism>
<dbReference type="PANTHER" id="PTHR46494">
    <property type="entry name" value="CORA FAMILY METAL ION TRANSPORTER (EUROFUNG)"/>
    <property type="match status" value="1"/>
</dbReference>
<sequence length="138" mass="16536">MRRELTKLHLHYEQLIDLAQEFYENENDFFAEENLRFFHLFSSRVSRLESIVLTLRESIVQIRELAHAQLEIRQNKIMTILTIVTTCCMPLTILVGWYGMNFKYMPELYNPLGYPAVIIFALFIFISAISFFKYKKWL</sequence>
<evidence type="ECO:0000256" key="8">
    <source>
        <dbReference type="ARBA" id="ARBA00023065"/>
    </source>
</evidence>
<dbReference type="InterPro" id="IPR045863">
    <property type="entry name" value="CorA_TM1_TM2"/>
</dbReference>
<evidence type="ECO:0000313" key="14">
    <source>
        <dbReference type="Proteomes" id="UP000003330"/>
    </source>
</evidence>
<dbReference type="GO" id="GO:0015087">
    <property type="term" value="F:cobalt ion transmembrane transporter activity"/>
    <property type="evidence" value="ECO:0007669"/>
    <property type="project" value="TreeGrafter"/>
</dbReference>
<keyword evidence="6" id="KW-0460">Magnesium</keyword>
<dbReference type="GO" id="GO:0050897">
    <property type="term" value="F:cobalt ion binding"/>
    <property type="evidence" value="ECO:0007669"/>
    <property type="project" value="TreeGrafter"/>
</dbReference>
<dbReference type="AlphaFoldDB" id="G5K660"/>
<dbReference type="STRING" id="764299.STRIC_0547"/>
<evidence type="ECO:0000256" key="7">
    <source>
        <dbReference type="ARBA" id="ARBA00022989"/>
    </source>
</evidence>
<accession>G5K660</accession>